<organism evidence="7 8">
    <name type="scientific">Pseudomonas chlororaphis</name>
    <dbReference type="NCBI Taxonomy" id="587753"/>
    <lineage>
        <taxon>Bacteria</taxon>
        <taxon>Pseudomonadati</taxon>
        <taxon>Pseudomonadota</taxon>
        <taxon>Gammaproteobacteria</taxon>
        <taxon>Pseudomonadales</taxon>
        <taxon>Pseudomonadaceae</taxon>
        <taxon>Pseudomonas</taxon>
    </lineage>
</organism>
<dbReference type="Pfam" id="PF08031">
    <property type="entry name" value="BBE"/>
    <property type="match status" value="1"/>
</dbReference>
<dbReference type="SUPFAM" id="SSF56176">
    <property type="entry name" value="FAD-binding/transporter-associated domain-like"/>
    <property type="match status" value="1"/>
</dbReference>
<dbReference type="RefSeq" id="WP_045882061.1">
    <property type="nucleotide sequence ID" value="NZ_CP011110.1"/>
</dbReference>
<name>A0A0D5XWM9_9PSED</name>
<evidence type="ECO:0000256" key="3">
    <source>
        <dbReference type="ARBA" id="ARBA00022630"/>
    </source>
</evidence>
<reference evidence="7 8" key="1">
    <citation type="journal article" date="2015" name="Mol. Plant Microbe Interact.">
        <title>Comparative Genomic Analysis of Pseudomonas chlororaphis PCL1606 Reveals New Insight into Antifungal Compounds Involved in Biocontrol.</title>
        <authorList>
            <person name="Calderon C.E."/>
            <person name="Ramos C."/>
            <person name="de Vicente A."/>
            <person name="Cazorla F.M."/>
        </authorList>
    </citation>
    <scope>NUCLEOTIDE SEQUENCE [LARGE SCALE GENOMIC DNA]</scope>
    <source>
        <strain evidence="7 8">PCL1606</strain>
    </source>
</reference>
<comment type="cofactor">
    <cofactor evidence="1">
        <name>FAD</name>
        <dbReference type="ChEBI" id="CHEBI:57692"/>
    </cofactor>
</comment>
<evidence type="ECO:0000256" key="2">
    <source>
        <dbReference type="ARBA" id="ARBA00005466"/>
    </source>
</evidence>
<dbReference type="InterPro" id="IPR012951">
    <property type="entry name" value="BBE"/>
</dbReference>
<comment type="similarity">
    <text evidence="2">Belongs to the oxygen-dependent FAD-linked oxidoreductase family.</text>
</comment>
<dbReference type="GO" id="GO:0071949">
    <property type="term" value="F:FAD binding"/>
    <property type="evidence" value="ECO:0007669"/>
    <property type="project" value="InterPro"/>
</dbReference>
<dbReference type="PROSITE" id="PS51387">
    <property type="entry name" value="FAD_PCMH"/>
    <property type="match status" value="1"/>
</dbReference>
<keyword evidence="4" id="KW-0274">FAD</keyword>
<keyword evidence="5" id="KW-0560">Oxidoreductase</keyword>
<dbReference type="InterPro" id="IPR006094">
    <property type="entry name" value="Oxid_FAD_bind_N"/>
</dbReference>
<dbReference type="PANTHER" id="PTHR42973">
    <property type="entry name" value="BINDING OXIDOREDUCTASE, PUTATIVE (AFU_ORTHOLOGUE AFUA_1G17690)-RELATED"/>
    <property type="match status" value="1"/>
</dbReference>
<proteinExistence type="inferred from homology"/>
<dbReference type="Gene3D" id="3.40.462.20">
    <property type="match status" value="1"/>
</dbReference>
<dbReference type="Gene3D" id="3.30.43.10">
    <property type="entry name" value="Uridine Diphospho-n-acetylenolpyruvylglucosamine Reductase, domain 2"/>
    <property type="match status" value="1"/>
</dbReference>
<dbReference type="InterPro" id="IPR050416">
    <property type="entry name" value="FAD-linked_Oxidoreductase"/>
</dbReference>
<dbReference type="InterPro" id="IPR016169">
    <property type="entry name" value="FAD-bd_PCMH_sub2"/>
</dbReference>
<protein>
    <submittedName>
        <fullName evidence="7">FAD-binding protein</fullName>
    </submittedName>
</protein>
<accession>A0A0D5XWM9</accession>
<dbReference type="InterPro" id="IPR016166">
    <property type="entry name" value="FAD-bd_PCMH"/>
</dbReference>
<dbReference type="PATRIC" id="fig|587753.10.peg.2059"/>
<evidence type="ECO:0000313" key="8">
    <source>
        <dbReference type="Proteomes" id="UP000032748"/>
    </source>
</evidence>
<dbReference type="InterPro" id="IPR016167">
    <property type="entry name" value="FAD-bd_PCMH_sub1"/>
</dbReference>
<evidence type="ECO:0000259" key="6">
    <source>
        <dbReference type="PROSITE" id="PS51387"/>
    </source>
</evidence>
<keyword evidence="3" id="KW-0285">Flavoprotein</keyword>
<dbReference type="PANTHER" id="PTHR42973:SF39">
    <property type="entry name" value="FAD-BINDING PCMH-TYPE DOMAIN-CONTAINING PROTEIN"/>
    <property type="match status" value="1"/>
</dbReference>
<dbReference type="Gene3D" id="3.30.465.10">
    <property type="match status" value="1"/>
</dbReference>
<evidence type="ECO:0000256" key="5">
    <source>
        <dbReference type="ARBA" id="ARBA00023002"/>
    </source>
</evidence>
<gene>
    <name evidence="7" type="ORF">PCL1606_20580</name>
</gene>
<dbReference type="EMBL" id="CP011110">
    <property type="protein sequence ID" value="AKA23511.1"/>
    <property type="molecule type" value="Genomic_DNA"/>
</dbReference>
<dbReference type="KEGG" id="pcz:PCL1606_20580"/>
<dbReference type="Pfam" id="PF01565">
    <property type="entry name" value="FAD_binding_4"/>
    <property type="match status" value="1"/>
</dbReference>
<feature type="domain" description="FAD-binding PCMH-type" evidence="6">
    <location>
        <begin position="41"/>
        <end position="211"/>
    </location>
</feature>
<dbReference type="InterPro" id="IPR036318">
    <property type="entry name" value="FAD-bd_PCMH-like_sf"/>
</dbReference>
<sequence length="461" mass="50395">MNDVTTQIRLQQALQGHEAVELLFPGEPGYEEGRQLYNRMHDLHPLLIVRTLDRAAIRTVLKVVTENRLELALRGGGHHIAGFGSTEGGVLLDFSGFRGVEIDAQQGIARVQPGARLGDVDAALCPRGYVVPTGTVSDTGIAGLTLGGGIGWFVGTLGFTCDNLVGADVMLASGEVVRAEDPQHRDLLWALRGGGGNFGVVLEFRYRLSPLPKVYCGSIAVAPQEVPRVLLQLGHYMEQDCPANLVLAPLFSPVPESDRCGLAIDFCLSDYQDLGAIEALEQALGLVGRHQYVTDDFRAWQGWFDDRFQPPMRGYWKSICLDDFTSDAMDALLTAASSMPGQRCSITIEHLNKARRSTTPDDSAFPLKSRSYSVLFSARWEQARDDDRFIRWVRAAALATAGNDGAPAYSNYSFAEGSSHTVLLGSDSERLLKVKQRYDGGNLFRRNHNIGMNKEAARAPA</sequence>
<evidence type="ECO:0000313" key="7">
    <source>
        <dbReference type="EMBL" id="AKA23511.1"/>
    </source>
</evidence>
<evidence type="ECO:0000256" key="1">
    <source>
        <dbReference type="ARBA" id="ARBA00001974"/>
    </source>
</evidence>
<dbReference type="Proteomes" id="UP000032748">
    <property type="component" value="Chromosome"/>
</dbReference>
<dbReference type="GO" id="GO:0016491">
    <property type="term" value="F:oxidoreductase activity"/>
    <property type="evidence" value="ECO:0007669"/>
    <property type="project" value="UniProtKB-KW"/>
</dbReference>
<dbReference type="AlphaFoldDB" id="A0A0D5XWM9"/>
<evidence type="ECO:0000256" key="4">
    <source>
        <dbReference type="ARBA" id="ARBA00022827"/>
    </source>
</evidence>
<dbReference type="OrthoDB" id="9775082at2"/>